<dbReference type="PANTHER" id="PTHR24029">
    <property type="entry name" value="UVRABC SYSTEM PROTEIN B"/>
    <property type="match status" value="1"/>
</dbReference>
<evidence type="ECO:0008006" key="9">
    <source>
        <dbReference type="Google" id="ProtNLM"/>
    </source>
</evidence>
<evidence type="ECO:0000313" key="8">
    <source>
        <dbReference type="Proteomes" id="UP000694257"/>
    </source>
</evidence>
<dbReference type="EMBL" id="CP078145">
    <property type="protein sequence ID" value="QXN94497.1"/>
    <property type="molecule type" value="Genomic_DNA"/>
</dbReference>
<evidence type="ECO:0000259" key="6">
    <source>
        <dbReference type="Pfam" id="PF17757"/>
    </source>
</evidence>
<dbReference type="InterPro" id="IPR041471">
    <property type="entry name" value="UvrB_inter"/>
</dbReference>
<evidence type="ECO:0000256" key="1">
    <source>
        <dbReference type="ARBA" id="ARBA00022741"/>
    </source>
</evidence>
<keyword evidence="8" id="KW-1185">Reference proteome</keyword>
<gene>
    <name evidence="7" type="ORF">KV110_16460</name>
</gene>
<name>A0ABX8RZT8_NOCIO</name>
<keyword evidence="1" id="KW-0547">Nucleotide-binding</keyword>
<dbReference type="Pfam" id="PF04851">
    <property type="entry name" value="ResIII"/>
    <property type="match status" value="1"/>
</dbReference>
<dbReference type="RefSeq" id="WP_218477064.1">
    <property type="nucleotide sequence ID" value="NZ_BAABJN010000015.1"/>
</dbReference>
<dbReference type="InterPro" id="IPR024759">
    <property type="entry name" value="UvrB_YAD/RRR_dom"/>
</dbReference>
<evidence type="ECO:0000259" key="5">
    <source>
        <dbReference type="Pfam" id="PF12344"/>
    </source>
</evidence>
<dbReference type="Pfam" id="PF12344">
    <property type="entry name" value="UvrB"/>
    <property type="match status" value="1"/>
</dbReference>
<protein>
    <recommendedName>
        <fullName evidence="9">Helicase ATP-binding domain-containing protein</fullName>
    </recommendedName>
</protein>
<keyword evidence="2" id="KW-0067">ATP-binding</keyword>
<evidence type="ECO:0000256" key="2">
    <source>
        <dbReference type="ARBA" id="ARBA00022840"/>
    </source>
</evidence>
<feature type="domain" description="Helicase/UvrB N-terminal" evidence="4">
    <location>
        <begin position="19"/>
        <end position="75"/>
    </location>
</feature>
<dbReference type="Proteomes" id="UP000694257">
    <property type="component" value="Chromosome"/>
</dbReference>
<dbReference type="InterPro" id="IPR004807">
    <property type="entry name" value="UvrB"/>
</dbReference>
<feature type="region of interest" description="Disordered" evidence="3">
    <location>
        <begin position="275"/>
        <end position="295"/>
    </location>
</feature>
<accession>A0ABX8RZT8</accession>
<dbReference type="InterPro" id="IPR006935">
    <property type="entry name" value="Helicase/UvrB_N"/>
</dbReference>
<feature type="domain" description="UvrB YAD/RRR-motif-containing" evidence="5">
    <location>
        <begin position="246"/>
        <end position="284"/>
    </location>
</feature>
<evidence type="ECO:0000256" key="3">
    <source>
        <dbReference type="SAM" id="MobiDB-lite"/>
    </source>
</evidence>
<dbReference type="PANTHER" id="PTHR24029:SF0">
    <property type="entry name" value="UVRABC SYSTEM PROTEIN B"/>
    <property type="match status" value="1"/>
</dbReference>
<sequence length="295" mass="32199">MQPVHPDTAFRVVTSMRPAGDQPAAIATLAARIAAGERHSLLHGATGIGKTATLAWLAERVQLLMLIIAPNKLLARYLPKDAITDGAVDAARYQALESLLVRRDVIVVATVSAIYGMATPADYYDHALTLRTGTTTYSHQQLLDDLVAIVYRRDDTRLQRSGFRLRGDTIEVMPTWGGGSCRIESFGDEIEAMHHLEPDTGRLAEPTDKLMIFPTKRHIALAQRIPAALIQTIGRAARNIAGEMHLYADTTTPAMHAAITETDRRRARQLTHNQRHGITAHTVSASPTPPAAGTR</sequence>
<proteinExistence type="predicted"/>
<dbReference type="Pfam" id="PF17757">
    <property type="entry name" value="UvrB_inter"/>
    <property type="match status" value="1"/>
</dbReference>
<evidence type="ECO:0000313" key="7">
    <source>
        <dbReference type="EMBL" id="QXN94497.1"/>
    </source>
</evidence>
<feature type="domain" description="UvrB interaction" evidence="6">
    <location>
        <begin position="129"/>
        <end position="216"/>
    </location>
</feature>
<organism evidence="7 8">
    <name type="scientific">Nocardia iowensis</name>
    <dbReference type="NCBI Taxonomy" id="204891"/>
    <lineage>
        <taxon>Bacteria</taxon>
        <taxon>Bacillati</taxon>
        <taxon>Actinomycetota</taxon>
        <taxon>Actinomycetes</taxon>
        <taxon>Mycobacteriales</taxon>
        <taxon>Nocardiaceae</taxon>
        <taxon>Nocardia</taxon>
    </lineage>
</organism>
<reference evidence="7 8" key="1">
    <citation type="submission" date="2021-07" db="EMBL/GenBank/DDBJ databases">
        <title>Whole Genome Sequence of Nocardia Iowensis.</title>
        <authorList>
            <person name="Lamm A."/>
            <person name="Collins-Fairclough A.M."/>
            <person name="Bunk B."/>
            <person name="Sproer C."/>
        </authorList>
    </citation>
    <scope>NUCLEOTIDE SEQUENCE [LARGE SCALE GENOMIC DNA]</scope>
    <source>
        <strain evidence="7 8">NRRL 5646</strain>
    </source>
</reference>
<evidence type="ECO:0000259" key="4">
    <source>
        <dbReference type="Pfam" id="PF04851"/>
    </source>
</evidence>